<keyword evidence="6 12" id="KW-0686">Riboflavin biosynthesis</keyword>
<evidence type="ECO:0000256" key="1">
    <source>
        <dbReference type="ARBA" id="ARBA00002151"/>
    </source>
</evidence>
<evidence type="ECO:0000256" key="5">
    <source>
        <dbReference type="ARBA" id="ARBA00007417"/>
    </source>
</evidence>
<feature type="domain" description="CMP/dCMP-type deaminase" evidence="16">
    <location>
        <begin position="3"/>
        <end position="126"/>
    </location>
</feature>
<feature type="active site" description="Proton donor" evidence="13">
    <location>
        <position position="54"/>
    </location>
</feature>
<dbReference type="SUPFAM" id="SSF53597">
    <property type="entry name" value="Dihydrofolate reductase-like"/>
    <property type="match status" value="1"/>
</dbReference>
<evidence type="ECO:0000256" key="8">
    <source>
        <dbReference type="ARBA" id="ARBA00022833"/>
    </source>
</evidence>
<dbReference type="AlphaFoldDB" id="A0A0G1E8Z0"/>
<gene>
    <name evidence="17" type="ORF">UV42_C0037G0013</name>
</gene>
<feature type="binding site" evidence="15">
    <location>
        <position position="80"/>
    </location>
    <ligand>
        <name>Zn(2+)</name>
        <dbReference type="ChEBI" id="CHEBI:29105"/>
        <note>catalytic</note>
    </ligand>
</feature>
<feature type="binding site" evidence="15">
    <location>
        <position position="52"/>
    </location>
    <ligand>
        <name>Zn(2+)</name>
        <dbReference type="ChEBI" id="CHEBI:29105"/>
        <note>catalytic</note>
    </ligand>
</feature>
<dbReference type="CDD" id="cd01284">
    <property type="entry name" value="Riboflavin_deaminase-reductase"/>
    <property type="match status" value="1"/>
</dbReference>
<protein>
    <recommendedName>
        <fullName evidence="12">Riboflavin biosynthesis protein RibD</fullName>
    </recommendedName>
    <domain>
        <recommendedName>
            <fullName evidence="12">Diaminohydroxyphosphoribosylaminopyrimidine deaminase</fullName>
            <shortName evidence="12">DRAP deaminase</shortName>
            <ecNumber evidence="12">3.5.4.26</ecNumber>
        </recommendedName>
        <alternativeName>
            <fullName evidence="12">Riboflavin-specific deaminase</fullName>
        </alternativeName>
    </domain>
    <domain>
        <recommendedName>
            <fullName evidence="12">5-amino-6-(5-phosphoribosylamino)uracil reductase</fullName>
            <ecNumber evidence="12">1.1.1.193</ecNumber>
        </recommendedName>
        <alternativeName>
            <fullName evidence="12">HTP reductase</fullName>
        </alternativeName>
    </domain>
</protein>
<dbReference type="InterPro" id="IPR004794">
    <property type="entry name" value="Eubact_RibD"/>
</dbReference>
<dbReference type="UniPathway" id="UPA00275">
    <property type="reaction ID" value="UER00401"/>
</dbReference>
<feature type="binding site" evidence="14">
    <location>
        <position position="179"/>
    </location>
    <ligand>
        <name>NADP(+)</name>
        <dbReference type="ChEBI" id="CHEBI:58349"/>
    </ligand>
</feature>
<dbReference type="NCBIfam" id="TIGR00227">
    <property type="entry name" value="ribD_Cterm"/>
    <property type="match status" value="1"/>
</dbReference>
<evidence type="ECO:0000256" key="2">
    <source>
        <dbReference type="ARBA" id="ARBA00004882"/>
    </source>
</evidence>
<dbReference type="InterPro" id="IPR016192">
    <property type="entry name" value="APOBEC/CMP_deaminase_Zn-bd"/>
</dbReference>
<dbReference type="PANTHER" id="PTHR38011:SF7">
    <property type="entry name" value="2,5-DIAMINO-6-RIBOSYLAMINO-4(3H)-PYRIMIDINONE 5'-PHOSPHATE REDUCTASE"/>
    <property type="match status" value="1"/>
</dbReference>
<comment type="similarity">
    <text evidence="4 12">In the N-terminal section; belongs to the cytidine and deoxycytidylate deaminase family.</text>
</comment>
<feature type="binding site" evidence="14">
    <location>
        <position position="205"/>
    </location>
    <ligand>
        <name>NADP(+)</name>
        <dbReference type="ChEBI" id="CHEBI:58349"/>
    </ligand>
</feature>
<dbReference type="Proteomes" id="UP000033867">
    <property type="component" value="Unassembled WGS sequence"/>
</dbReference>
<keyword evidence="11" id="KW-0511">Multifunctional enzyme</keyword>
<feature type="binding site" evidence="14">
    <location>
        <position position="298"/>
    </location>
    <ligand>
        <name>substrate</name>
    </ligand>
</feature>
<dbReference type="EC" id="3.5.4.26" evidence="12"/>
<dbReference type="PANTHER" id="PTHR38011">
    <property type="entry name" value="DIHYDROFOLATE REDUCTASE FAMILY PROTEIN (AFU_ORTHOLOGUE AFUA_8G06820)"/>
    <property type="match status" value="1"/>
</dbReference>
<comment type="pathway">
    <text evidence="2 12">Cofactor biosynthesis; riboflavin biosynthesis; 5-amino-6-(D-ribitylamino)uracil from GTP: step 2/4.</text>
</comment>
<dbReference type="InterPro" id="IPR011549">
    <property type="entry name" value="RibD_C"/>
</dbReference>
<comment type="caution">
    <text evidence="17">The sequence shown here is derived from an EMBL/GenBank/DDBJ whole genome shotgun (WGS) entry which is preliminary data.</text>
</comment>
<dbReference type="SUPFAM" id="SSF53927">
    <property type="entry name" value="Cytidine deaminase-like"/>
    <property type="match status" value="1"/>
</dbReference>
<evidence type="ECO:0000256" key="6">
    <source>
        <dbReference type="ARBA" id="ARBA00022619"/>
    </source>
</evidence>
<keyword evidence="10 12" id="KW-0560">Oxidoreductase</keyword>
<evidence type="ECO:0000256" key="11">
    <source>
        <dbReference type="ARBA" id="ARBA00023268"/>
    </source>
</evidence>
<evidence type="ECO:0000256" key="3">
    <source>
        <dbReference type="ARBA" id="ARBA00004910"/>
    </source>
</evidence>
<dbReference type="EC" id="1.1.1.193" evidence="12"/>
<dbReference type="Gene3D" id="3.40.140.10">
    <property type="entry name" value="Cytidine Deaminase, domain 2"/>
    <property type="match status" value="1"/>
</dbReference>
<dbReference type="InterPro" id="IPR016193">
    <property type="entry name" value="Cytidine_deaminase-like"/>
</dbReference>
<accession>A0A0G1E8Z0</accession>
<feature type="binding site" evidence="14">
    <location>
        <position position="177"/>
    </location>
    <ligand>
        <name>substrate</name>
    </ligand>
</feature>
<feature type="binding site" evidence="15">
    <location>
        <position position="89"/>
    </location>
    <ligand>
        <name>Zn(2+)</name>
        <dbReference type="ChEBI" id="CHEBI:29105"/>
        <note>catalytic</note>
    </ligand>
</feature>
<evidence type="ECO:0000313" key="17">
    <source>
        <dbReference type="EMBL" id="KKS71038.1"/>
    </source>
</evidence>
<dbReference type="PATRIC" id="fig|1619052.3.peg.788"/>
<comment type="catalytic activity">
    <reaction evidence="12">
        <text>2,5-diamino-6-hydroxy-4-(5-phosphoribosylamino)-pyrimidine + H2O + H(+) = 5-amino-6-(5-phospho-D-ribosylamino)uracil + NH4(+)</text>
        <dbReference type="Rhea" id="RHEA:21868"/>
        <dbReference type="ChEBI" id="CHEBI:15377"/>
        <dbReference type="ChEBI" id="CHEBI:15378"/>
        <dbReference type="ChEBI" id="CHEBI:28938"/>
        <dbReference type="ChEBI" id="CHEBI:58453"/>
        <dbReference type="ChEBI" id="CHEBI:58614"/>
        <dbReference type="EC" id="3.5.4.26"/>
    </reaction>
</comment>
<dbReference type="InterPro" id="IPR024072">
    <property type="entry name" value="DHFR-like_dom_sf"/>
</dbReference>
<dbReference type="Pfam" id="PF01872">
    <property type="entry name" value="RibD_C"/>
    <property type="match status" value="1"/>
</dbReference>
<feature type="binding site" evidence="14">
    <location>
        <position position="193"/>
    </location>
    <ligand>
        <name>substrate</name>
    </ligand>
</feature>
<dbReference type="PIRSF" id="PIRSF006769">
    <property type="entry name" value="RibD"/>
    <property type="match status" value="1"/>
</dbReference>
<evidence type="ECO:0000256" key="10">
    <source>
        <dbReference type="ARBA" id="ARBA00023002"/>
    </source>
</evidence>
<evidence type="ECO:0000256" key="13">
    <source>
        <dbReference type="PIRSR" id="PIRSR006769-1"/>
    </source>
</evidence>
<dbReference type="GO" id="GO:0008703">
    <property type="term" value="F:5-amino-6-(5-phosphoribosylamino)uracil reductase activity"/>
    <property type="evidence" value="ECO:0007669"/>
    <property type="project" value="UniProtKB-EC"/>
</dbReference>
<evidence type="ECO:0000259" key="16">
    <source>
        <dbReference type="PROSITE" id="PS51747"/>
    </source>
</evidence>
<dbReference type="Pfam" id="PF00383">
    <property type="entry name" value="dCMP_cyt_deam_1"/>
    <property type="match status" value="1"/>
</dbReference>
<dbReference type="Gene3D" id="3.40.430.10">
    <property type="entry name" value="Dihydrofolate Reductase, subunit A"/>
    <property type="match status" value="1"/>
</dbReference>
<dbReference type="GO" id="GO:0050661">
    <property type="term" value="F:NADP binding"/>
    <property type="evidence" value="ECO:0007669"/>
    <property type="project" value="InterPro"/>
</dbReference>
<comment type="cofactor">
    <cofactor evidence="12 15">
        <name>Zn(2+)</name>
        <dbReference type="ChEBI" id="CHEBI:29105"/>
    </cofactor>
    <text evidence="12 15">Binds 1 zinc ion.</text>
</comment>
<evidence type="ECO:0000256" key="14">
    <source>
        <dbReference type="PIRSR" id="PIRSR006769-2"/>
    </source>
</evidence>
<dbReference type="InterPro" id="IPR002125">
    <property type="entry name" value="CMP_dCMP_dom"/>
</dbReference>
<dbReference type="GO" id="GO:0009231">
    <property type="term" value="P:riboflavin biosynthetic process"/>
    <property type="evidence" value="ECO:0007669"/>
    <property type="project" value="UniProtKB-UniPathway"/>
</dbReference>
<dbReference type="InterPro" id="IPR002734">
    <property type="entry name" value="RibDG_C"/>
</dbReference>
<evidence type="ECO:0000256" key="15">
    <source>
        <dbReference type="PIRSR" id="PIRSR006769-3"/>
    </source>
</evidence>
<feature type="binding site" evidence="14">
    <location>
        <position position="209"/>
    </location>
    <ligand>
        <name>NADP(+)</name>
        <dbReference type="ChEBI" id="CHEBI:58349"/>
    </ligand>
</feature>
<keyword evidence="8 12" id="KW-0862">Zinc</keyword>
<comment type="catalytic activity">
    <reaction evidence="12">
        <text>5-amino-6-(5-phospho-D-ribitylamino)uracil + NADP(+) = 5-amino-6-(5-phospho-D-ribosylamino)uracil + NADPH + H(+)</text>
        <dbReference type="Rhea" id="RHEA:17845"/>
        <dbReference type="ChEBI" id="CHEBI:15378"/>
        <dbReference type="ChEBI" id="CHEBI:57783"/>
        <dbReference type="ChEBI" id="CHEBI:58349"/>
        <dbReference type="ChEBI" id="CHEBI:58421"/>
        <dbReference type="ChEBI" id="CHEBI:58453"/>
        <dbReference type="EC" id="1.1.1.193"/>
    </reaction>
</comment>
<dbReference type="EMBL" id="LCEK01000037">
    <property type="protein sequence ID" value="KKS71038.1"/>
    <property type="molecule type" value="Genomic_DNA"/>
</dbReference>
<dbReference type="InterPro" id="IPR050765">
    <property type="entry name" value="Riboflavin_Biosynth_HTPR"/>
</dbReference>
<dbReference type="GO" id="GO:0008270">
    <property type="term" value="F:zinc ion binding"/>
    <property type="evidence" value="ECO:0007669"/>
    <property type="project" value="InterPro"/>
</dbReference>
<dbReference type="GO" id="GO:0008835">
    <property type="term" value="F:diaminohydroxyphosphoribosylaminopyrimidine deaminase activity"/>
    <property type="evidence" value="ECO:0007669"/>
    <property type="project" value="UniProtKB-EC"/>
</dbReference>
<keyword evidence="7 12" id="KW-0479">Metal-binding</keyword>
<evidence type="ECO:0000256" key="9">
    <source>
        <dbReference type="ARBA" id="ARBA00022857"/>
    </source>
</evidence>
<feature type="binding site" evidence="14">
    <location>
        <position position="163"/>
    </location>
    <ligand>
        <name>NADP(+)</name>
        <dbReference type="ChEBI" id="CHEBI:58349"/>
    </ligand>
</feature>
<sequence>MTEQDIQYMTEAVVLAQKGIGKTSPNPTVGAVLVQNGAIIGQGYHKKAGTPHAEIIAIRDALSKGHDPKGSTLFVTLEPCCHFGKTPPCTDDILKHGIAEVIMGMVDPFPKVHGKGRDALHQGGVHVSVLSKQVSLFQDILALNQQYLKWADTGLPYVTLKAGMSLDGKIATRIGESKWITSEKARVDARRERSRCDAVMIGAGTVRSDNPELAPHGIYRKKHLLRVILDPRLSLQTTHAVFRDEHVFVATTNNAKDVDKERFTKASIPFKSFGPQRISLKRLLQYLGKEEIQHVFVEGGSGTHGYFVDDVRLDSLMIDRVLFYVEPLLLGGKDAVPVVGGHGRKHVKNAVRLSHTKVDDIGGTLKITGYVNRYE</sequence>
<comment type="similarity">
    <text evidence="5 12">In the C-terminal section; belongs to the HTP reductase family.</text>
</comment>
<reference evidence="17 18" key="1">
    <citation type="journal article" date="2015" name="Nature">
        <title>rRNA introns, odd ribosomes, and small enigmatic genomes across a large radiation of phyla.</title>
        <authorList>
            <person name="Brown C.T."/>
            <person name="Hug L.A."/>
            <person name="Thomas B.C."/>
            <person name="Sharon I."/>
            <person name="Castelle C.J."/>
            <person name="Singh A."/>
            <person name="Wilkins M.J."/>
            <person name="Williams K.H."/>
            <person name="Banfield J.F."/>
        </authorList>
    </citation>
    <scope>NUCLEOTIDE SEQUENCE [LARGE SCALE GENOMIC DNA]</scope>
</reference>
<proteinExistence type="inferred from homology"/>
<dbReference type="NCBIfam" id="TIGR00326">
    <property type="entry name" value="eubact_ribD"/>
    <property type="match status" value="1"/>
</dbReference>
<feature type="binding site" evidence="14">
    <location>
        <position position="213"/>
    </location>
    <ligand>
        <name>substrate</name>
    </ligand>
</feature>
<name>A0A0G1E8Z0_9BACT</name>
<keyword evidence="12" id="KW-0378">Hydrolase</keyword>
<comment type="function">
    <text evidence="1 12">Converts 2,5-diamino-6-(ribosylamino)-4(3h)-pyrimidinone 5'-phosphate into 5-amino-6-(ribosylamino)-2,4(1h,3h)-pyrimidinedione 5'-phosphate.</text>
</comment>
<dbReference type="PROSITE" id="PS00903">
    <property type="entry name" value="CYT_DCMP_DEAMINASES_1"/>
    <property type="match status" value="1"/>
</dbReference>
<organism evidence="17 18">
    <name type="scientific">Candidatus Magasanikbacteria bacterium GW2011_GWE2_42_7</name>
    <dbReference type="NCBI Taxonomy" id="1619052"/>
    <lineage>
        <taxon>Bacteria</taxon>
        <taxon>Candidatus Magasanikiibacteriota</taxon>
    </lineage>
</organism>
<evidence type="ECO:0000256" key="7">
    <source>
        <dbReference type="ARBA" id="ARBA00022723"/>
    </source>
</evidence>
<keyword evidence="9 12" id="KW-0521">NADP</keyword>
<comment type="pathway">
    <text evidence="3 12">Cofactor biosynthesis; riboflavin biosynthesis; 5-amino-6-(D-ribitylamino)uracil from GTP: step 3/4.</text>
</comment>
<dbReference type="PROSITE" id="PS51747">
    <property type="entry name" value="CYT_DCMP_DEAMINASES_2"/>
    <property type="match status" value="1"/>
</dbReference>
<evidence type="ECO:0000256" key="12">
    <source>
        <dbReference type="PIRNR" id="PIRNR006769"/>
    </source>
</evidence>
<evidence type="ECO:0000256" key="4">
    <source>
        <dbReference type="ARBA" id="ARBA00005259"/>
    </source>
</evidence>
<evidence type="ECO:0000313" key="18">
    <source>
        <dbReference type="Proteomes" id="UP000033867"/>
    </source>
</evidence>